<dbReference type="PROSITE" id="PS00662">
    <property type="entry name" value="T2SP_E"/>
    <property type="match status" value="1"/>
</dbReference>
<keyword evidence="4" id="KW-0547">Nucleotide-binding</keyword>
<name>A0ABW9GUH0_9GAMM</name>
<keyword evidence="3" id="KW-0963">Cytoplasm</keyword>
<dbReference type="NCBIfam" id="TIGR02538">
    <property type="entry name" value="type_IV_pilB"/>
    <property type="match status" value="1"/>
</dbReference>
<dbReference type="InterPro" id="IPR007831">
    <property type="entry name" value="T2SS_GspE_N"/>
</dbReference>
<proteinExistence type="inferred from homology"/>
<dbReference type="GeneID" id="97221178"/>
<reference evidence="7 8" key="1">
    <citation type="submission" date="2024-09" db="EMBL/GenBank/DDBJ databases">
        <title>Aeromonas strains Genome sequencing and assembly.</title>
        <authorList>
            <person name="Hu X."/>
            <person name="Tang B."/>
        </authorList>
    </citation>
    <scope>NUCLEOTIDE SEQUENCE [LARGE SCALE GENOMIC DNA]</scope>
    <source>
        <strain evidence="7 8">NB23SCDHY001</strain>
    </source>
</reference>
<sequence>MTSSPHSGLALSLAASSLISESDSHHYLSQARAQRKPLVTYLIENQILASKTLAEFCELEYGVPLLDLAAFDLAEIPQKYLNQKLIEKHHVLPIYTQGHTLYIAMSDPTNVAALEDFGFSFGLHTEALLVEEDKLSQAIAKLLESEHDALGMDDIDEAEISALEVADEASRLDEHVNTADDDAPIVKYINKILMDAIRQGASDLHFEPYEFKYRIRFRIDGILHEAATPPVNLASRFAARLKVMARLDIAERRLPQDGRIKLKLSRNRSMDMRVNTLPTMWGEKVVIRLLDSSAARLNIDQLGFDEAQKQQYLTALAKPQGMILVTGPTGSGKTVSLYTGLNILNTQEVNISTAEDPVEINLPGVNQVQVNPKAGLTFASALRSFLRQDPDIVMVGEIRDLETAEIAIKAAQTGHLVLSTLHTNSAAETLTRMMNMGVPAFNIASSVTLIMAQRLARKLCDHCKEPEVIPEAELFTLGFSSRQVAAGIRLFKPKGCKECTGGYKGRVGIYEILLMSENIAKLIMQGANSLQIAAIAQEEGMHTLRLSGLEKARLGVTSLSEINRITTN</sequence>
<feature type="domain" description="Bacterial type II secretion system protein E" evidence="6">
    <location>
        <begin position="386"/>
        <end position="400"/>
    </location>
</feature>
<protein>
    <submittedName>
        <fullName evidence="7">PilB family type IVa pilus assembly ATPase TapB</fullName>
    </submittedName>
</protein>
<evidence type="ECO:0000256" key="2">
    <source>
        <dbReference type="ARBA" id="ARBA00006611"/>
    </source>
</evidence>
<dbReference type="EMBL" id="JBGXBU010000005">
    <property type="protein sequence ID" value="MFM4893813.1"/>
    <property type="molecule type" value="Genomic_DNA"/>
</dbReference>
<dbReference type="Proteomes" id="UP001630969">
    <property type="component" value="Unassembled WGS sequence"/>
</dbReference>
<gene>
    <name evidence="7" type="primary">tapB</name>
    <name evidence="7" type="ORF">ACEUDJ_13145</name>
</gene>
<keyword evidence="5" id="KW-0067">ATP-binding</keyword>
<comment type="caution">
    <text evidence="7">The sequence shown here is derived from an EMBL/GenBank/DDBJ whole genome shotgun (WGS) entry which is preliminary data.</text>
</comment>
<evidence type="ECO:0000313" key="8">
    <source>
        <dbReference type="Proteomes" id="UP001630969"/>
    </source>
</evidence>
<organism evidence="7 8">
    <name type="scientific">Aeromonas bivalvium</name>
    <dbReference type="NCBI Taxonomy" id="440079"/>
    <lineage>
        <taxon>Bacteria</taxon>
        <taxon>Pseudomonadati</taxon>
        <taxon>Pseudomonadota</taxon>
        <taxon>Gammaproteobacteria</taxon>
        <taxon>Aeromonadales</taxon>
        <taxon>Aeromonadaceae</taxon>
        <taxon>Aeromonas</taxon>
    </lineage>
</organism>
<dbReference type="CDD" id="cd01129">
    <property type="entry name" value="PulE-GspE-like"/>
    <property type="match status" value="1"/>
</dbReference>
<dbReference type="InterPro" id="IPR001482">
    <property type="entry name" value="T2SS/T4SS_dom"/>
</dbReference>
<dbReference type="SUPFAM" id="SSF160246">
    <property type="entry name" value="EspE N-terminal domain-like"/>
    <property type="match status" value="1"/>
</dbReference>
<evidence type="ECO:0000256" key="3">
    <source>
        <dbReference type="ARBA" id="ARBA00022490"/>
    </source>
</evidence>
<dbReference type="InterPro" id="IPR013374">
    <property type="entry name" value="ATPase_typ4_pilus-assembl_PilB"/>
</dbReference>
<accession>A0ABW9GUH0</accession>
<dbReference type="Gene3D" id="3.30.300.160">
    <property type="entry name" value="Type II secretion system, protein E, N-terminal domain"/>
    <property type="match status" value="1"/>
</dbReference>
<dbReference type="PANTHER" id="PTHR30258">
    <property type="entry name" value="TYPE II SECRETION SYSTEM PROTEIN GSPE-RELATED"/>
    <property type="match status" value="1"/>
</dbReference>
<dbReference type="InterPro" id="IPR037257">
    <property type="entry name" value="T2SS_E_N_sf"/>
</dbReference>
<evidence type="ECO:0000256" key="4">
    <source>
        <dbReference type="ARBA" id="ARBA00022741"/>
    </source>
</evidence>
<dbReference type="Gene3D" id="3.40.50.300">
    <property type="entry name" value="P-loop containing nucleotide triphosphate hydrolases"/>
    <property type="match status" value="1"/>
</dbReference>
<dbReference type="Pfam" id="PF05157">
    <property type="entry name" value="MshEN"/>
    <property type="match status" value="1"/>
</dbReference>
<dbReference type="RefSeq" id="WP_111873099.1">
    <property type="nucleotide sequence ID" value="NZ_JBGXAX010000006.1"/>
</dbReference>
<dbReference type="InterPro" id="IPR027417">
    <property type="entry name" value="P-loop_NTPase"/>
</dbReference>
<evidence type="ECO:0000313" key="7">
    <source>
        <dbReference type="EMBL" id="MFM4893813.1"/>
    </source>
</evidence>
<evidence type="ECO:0000256" key="5">
    <source>
        <dbReference type="ARBA" id="ARBA00022840"/>
    </source>
</evidence>
<keyword evidence="8" id="KW-1185">Reference proteome</keyword>
<dbReference type="Gene3D" id="3.30.450.90">
    <property type="match status" value="1"/>
</dbReference>
<dbReference type="PROSITE" id="PS50007">
    <property type="entry name" value="PIPLC_X_DOMAIN"/>
    <property type="match status" value="1"/>
</dbReference>
<evidence type="ECO:0000259" key="6">
    <source>
        <dbReference type="PROSITE" id="PS00662"/>
    </source>
</evidence>
<dbReference type="Pfam" id="PF00437">
    <property type="entry name" value="T2SSE"/>
    <property type="match status" value="1"/>
</dbReference>
<evidence type="ECO:0000256" key="1">
    <source>
        <dbReference type="ARBA" id="ARBA00004496"/>
    </source>
</evidence>
<dbReference type="PANTHER" id="PTHR30258:SF1">
    <property type="entry name" value="PROTEIN TRANSPORT PROTEIN HOFB HOMOLOG"/>
    <property type="match status" value="1"/>
</dbReference>
<comment type="similarity">
    <text evidence="2">Belongs to the GSP E family.</text>
</comment>
<dbReference type="SUPFAM" id="SSF52540">
    <property type="entry name" value="P-loop containing nucleoside triphosphate hydrolases"/>
    <property type="match status" value="1"/>
</dbReference>
<comment type="subcellular location">
    <subcellularLocation>
        <location evidence="1">Cytoplasm</location>
    </subcellularLocation>
</comment>